<keyword evidence="1" id="KW-0472">Membrane</keyword>
<keyword evidence="1" id="KW-0812">Transmembrane</keyword>
<keyword evidence="1" id="KW-1133">Transmembrane helix</keyword>
<name>A0A914QMT1_9BILA</name>
<accession>A0A914QMT1</accession>
<evidence type="ECO:0000313" key="3">
    <source>
        <dbReference type="WBParaSite" id="PDA_v2.g4936.t1"/>
    </source>
</evidence>
<dbReference type="Proteomes" id="UP000887578">
    <property type="component" value="Unplaced"/>
</dbReference>
<evidence type="ECO:0000256" key="1">
    <source>
        <dbReference type="SAM" id="Phobius"/>
    </source>
</evidence>
<protein>
    <submittedName>
        <fullName evidence="3">Uncharacterized protein</fullName>
    </submittedName>
</protein>
<proteinExistence type="predicted"/>
<dbReference type="AlphaFoldDB" id="A0A914QMT1"/>
<keyword evidence="2" id="KW-1185">Reference proteome</keyword>
<dbReference type="WBParaSite" id="PDA_v2.g4936.t1">
    <property type="protein sequence ID" value="PDA_v2.g4936.t1"/>
    <property type="gene ID" value="PDA_v2.g4936"/>
</dbReference>
<sequence>MSDFVTSESPTTADTVQIWTILLLCIIFCIAVRHLNDFFSGETITLVEEGTWGGRFKHREDYRFLTQVENDFAKMYYEITEADKRRNTITNRDILEEVDTDSD</sequence>
<organism evidence="2 3">
    <name type="scientific">Panagrolaimus davidi</name>
    <dbReference type="NCBI Taxonomy" id="227884"/>
    <lineage>
        <taxon>Eukaryota</taxon>
        <taxon>Metazoa</taxon>
        <taxon>Ecdysozoa</taxon>
        <taxon>Nematoda</taxon>
        <taxon>Chromadorea</taxon>
        <taxon>Rhabditida</taxon>
        <taxon>Tylenchina</taxon>
        <taxon>Panagrolaimomorpha</taxon>
        <taxon>Panagrolaimoidea</taxon>
        <taxon>Panagrolaimidae</taxon>
        <taxon>Panagrolaimus</taxon>
    </lineage>
</organism>
<evidence type="ECO:0000313" key="2">
    <source>
        <dbReference type="Proteomes" id="UP000887578"/>
    </source>
</evidence>
<feature type="transmembrane region" description="Helical" evidence="1">
    <location>
        <begin position="16"/>
        <end position="35"/>
    </location>
</feature>
<reference evidence="3" key="1">
    <citation type="submission" date="2022-11" db="UniProtKB">
        <authorList>
            <consortium name="WormBaseParasite"/>
        </authorList>
    </citation>
    <scope>IDENTIFICATION</scope>
</reference>